<keyword evidence="5" id="KW-1185">Reference proteome</keyword>
<dbReference type="Pfam" id="PF01361">
    <property type="entry name" value="Tautomerase"/>
    <property type="match status" value="1"/>
</dbReference>
<dbReference type="EC" id="5.3.2.-" evidence="4"/>
<sequence length="76" mass="8197">MPHVIVKMAAGRSDADKTRLAERIALALSNTIGVADSTISVAIEDVDPKDWMKEVFEPDIAAQPDTLFKKPGYAAV</sequence>
<reference evidence="4 5" key="1">
    <citation type="submission" date="2015-09" db="EMBL/GenBank/DDBJ databases">
        <authorList>
            <consortium name="Swine Surveillance"/>
        </authorList>
    </citation>
    <scope>NUCLEOTIDE SEQUENCE [LARGE SCALE GENOMIC DNA]</scope>
    <source>
        <strain evidence="4 5">CECT 7648</strain>
    </source>
</reference>
<name>A0A0P1GHX7_9RHOB</name>
<evidence type="ECO:0000259" key="3">
    <source>
        <dbReference type="Pfam" id="PF01361"/>
    </source>
</evidence>
<organism evidence="4 5">
    <name type="scientific">Tropicibacter naphthalenivorans</name>
    <dbReference type="NCBI Taxonomy" id="441103"/>
    <lineage>
        <taxon>Bacteria</taxon>
        <taxon>Pseudomonadati</taxon>
        <taxon>Pseudomonadota</taxon>
        <taxon>Alphaproteobacteria</taxon>
        <taxon>Rhodobacterales</taxon>
        <taxon>Roseobacteraceae</taxon>
        <taxon>Tropicibacter</taxon>
    </lineage>
</organism>
<dbReference type="InterPro" id="IPR017284">
    <property type="entry name" value="Tautomerase_PptA"/>
</dbReference>
<dbReference type="AlphaFoldDB" id="A0A0P1GHX7"/>
<protein>
    <submittedName>
        <fullName evidence="4">Tautomerase PptA</fullName>
        <ecNumber evidence="4">5.3.2.-</ecNumber>
    </submittedName>
</protein>
<feature type="active site" description="Proton acceptor; via imino nitrogen" evidence="2">
    <location>
        <position position="2"/>
    </location>
</feature>
<evidence type="ECO:0000256" key="2">
    <source>
        <dbReference type="PIRSR" id="PIRSR037799-1"/>
    </source>
</evidence>
<dbReference type="GO" id="GO:0005737">
    <property type="term" value="C:cytoplasm"/>
    <property type="evidence" value="ECO:0007669"/>
    <property type="project" value="InterPro"/>
</dbReference>
<dbReference type="InterPro" id="IPR004370">
    <property type="entry name" value="4-OT-like_dom"/>
</dbReference>
<dbReference type="InterPro" id="IPR014347">
    <property type="entry name" value="Tautomerase/MIF_sf"/>
</dbReference>
<dbReference type="OrthoDB" id="8635217at2"/>
<evidence type="ECO:0000313" key="4">
    <source>
        <dbReference type="EMBL" id="CUH81342.1"/>
    </source>
</evidence>
<dbReference type="PIRSF" id="PIRSF037799">
    <property type="entry name" value="Tautomer_YdcE_prd"/>
    <property type="match status" value="1"/>
</dbReference>
<dbReference type="Proteomes" id="UP000054935">
    <property type="component" value="Unassembled WGS sequence"/>
</dbReference>
<feature type="domain" description="4-oxalocrotonate tautomerase-like" evidence="3">
    <location>
        <begin position="2"/>
        <end position="52"/>
    </location>
</feature>
<dbReference type="EMBL" id="CYSE01000007">
    <property type="protein sequence ID" value="CUH81342.1"/>
    <property type="molecule type" value="Genomic_DNA"/>
</dbReference>
<dbReference type="RefSeq" id="WP_058248853.1">
    <property type="nucleotide sequence ID" value="NZ_CYSE01000007.1"/>
</dbReference>
<evidence type="ECO:0000256" key="1">
    <source>
        <dbReference type="ARBA" id="ARBA00023235"/>
    </source>
</evidence>
<dbReference type="SUPFAM" id="SSF55331">
    <property type="entry name" value="Tautomerase/MIF"/>
    <property type="match status" value="1"/>
</dbReference>
<accession>A0A0P1GHX7</accession>
<keyword evidence="1 4" id="KW-0413">Isomerase</keyword>
<dbReference type="Gene3D" id="3.30.429.10">
    <property type="entry name" value="Macrophage Migration Inhibitory Factor"/>
    <property type="match status" value="1"/>
</dbReference>
<gene>
    <name evidence="4" type="primary">pptA</name>
    <name evidence="4" type="ORF">TRN7648_03430</name>
</gene>
<evidence type="ECO:0000313" key="5">
    <source>
        <dbReference type="Proteomes" id="UP000054935"/>
    </source>
</evidence>
<proteinExistence type="predicted"/>
<dbReference type="GO" id="GO:0016862">
    <property type="term" value="F:intramolecular oxidoreductase activity, interconverting keto- and enol-groups"/>
    <property type="evidence" value="ECO:0007669"/>
    <property type="project" value="InterPro"/>
</dbReference>
<dbReference type="STRING" id="441103.TRN7648_03430"/>